<dbReference type="Proteomes" id="UP001296993">
    <property type="component" value="Unassembled WGS sequence"/>
</dbReference>
<name>A0ABS4XJZ9_9MICC</name>
<sequence>MTLEEYAKIRERELTSGRSPAAIVIASLVMLVGIYALFEAVLKAIGQKPLLAMPEIWWRWIATLPGIVDPVVVALAGLASVFLGVLFLAHAFRRGRLAKHSMRCEDAVLIMDDQVLAATLARRARLEAAVGPGQVLVVVKGEQIDVQVRPTSGTPLGPSAIVAGLEDELRINAVEPTPHISVRIAESGVIGQ</sequence>
<reference evidence="2 3" key="1">
    <citation type="submission" date="2021-03" db="EMBL/GenBank/DDBJ databases">
        <title>Sequencing the genomes of 1000 actinobacteria strains.</title>
        <authorList>
            <person name="Klenk H.-P."/>
        </authorList>
    </citation>
    <scope>NUCLEOTIDE SEQUENCE [LARGE SCALE GENOMIC DNA]</scope>
    <source>
        <strain evidence="2 3">DSM 15797</strain>
    </source>
</reference>
<keyword evidence="3" id="KW-1185">Reference proteome</keyword>
<evidence type="ECO:0000256" key="1">
    <source>
        <dbReference type="SAM" id="Phobius"/>
    </source>
</evidence>
<protein>
    <recommendedName>
        <fullName evidence="4">Alkaline shock response membrane anchor protein AmaP</fullName>
    </recommendedName>
</protein>
<accession>A0ABS4XJZ9</accession>
<evidence type="ECO:0000313" key="2">
    <source>
        <dbReference type="EMBL" id="MBP2388791.1"/>
    </source>
</evidence>
<evidence type="ECO:0008006" key="4">
    <source>
        <dbReference type="Google" id="ProtNLM"/>
    </source>
</evidence>
<dbReference type="RefSeq" id="WP_210002650.1">
    <property type="nucleotide sequence ID" value="NZ_BAAAJY010000014.1"/>
</dbReference>
<keyword evidence="1" id="KW-0812">Transmembrane</keyword>
<evidence type="ECO:0000313" key="3">
    <source>
        <dbReference type="Proteomes" id="UP001296993"/>
    </source>
</evidence>
<feature type="transmembrane region" description="Helical" evidence="1">
    <location>
        <begin position="58"/>
        <end position="89"/>
    </location>
</feature>
<feature type="transmembrane region" description="Helical" evidence="1">
    <location>
        <begin position="21"/>
        <end position="38"/>
    </location>
</feature>
<gene>
    <name evidence="2" type="ORF">JOF47_004364</name>
</gene>
<keyword evidence="1" id="KW-1133">Transmembrane helix</keyword>
<organism evidence="2 3">
    <name type="scientific">Paeniglutamicibacter kerguelensis</name>
    <dbReference type="NCBI Taxonomy" id="254788"/>
    <lineage>
        <taxon>Bacteria</taxon>
        <taxon>Bacillati</taxon>
        <taxon>Actinomycetota</taxon>
        <taxon>Actinomycetes</taxon>
        <taxon>Micrococcales</taxon>
        <taxon>Micrococcaceae</taxon>
        <taxon>Paeniglutamicibacter</taxon>
    </lineage>
</organism>
<comment type="caution">
    <text evidence="2">The sequence shown here is derived from an EMBL/GenBank/DDBJ whole genome shotgun (WGS) entry which is preliminary data.</text>
</comment>
<dbReference type="EMBL" id="JAGIOF010000004">
    <property type="protein sequence ID" value="MBP2388791.1"/>
    <property type="molecule type" value="Genomic_DNA"/>
</dbReference>
<proteinExistence type="predicted"/>
<keyword evidence="1" id="KW-0472">Membrane</keyword>